<evidence type="ECO:0000313" key="2">
    <source>
        <dbReference type="EMBL" id="AQQ51833.1"/>
    </source>
</evidence>
<evidence type="ECO:0000259" key="1">
    <source>
        <dbReference type="Pfam" id="PF00561"/>
    </source>
</evidence>
<keyword evidence="3" id="KW-1185">Reference proteome</keyword>
<dbReference type="RefSeq" id="WP_077587704.1">
    <property type="nucleotide sequence ID" value="NZ_CP019640.1"/>
</dbReference>
<feature type="domain" description="AB hydrolase-1" evidence="1">
    <location>
        <begin position="20"/>
        <end position="254"/>
    </location>
</feature>
<dbReference type="PANTHER" id="PTHR43798">
    <property type="entry name" value="MONOACYLGLYCEROL LIPASE"/>
    <property type="match status" value="1"/>
</dbReference>
<dbReference type="InterPro" id="IPR050266">
    <property type="entry name" value="AB_hydrolase_sf"/>
</dbReference>
<dbReference type="PANTHER" id="PTHR43798:SF6">
    <property type="entry name" value="HYDROLASE, PUTATIVE (AFU_ORTHOLOGUE AFUA_4G13070)-RELATED"/>
    <property type="match status" value="1"/>
</dbReference>
<dbReference type="OrthoDB" id="59888at2"/>
<accession>A0A1Q2KUL1</accession>
<organism evidence="2 3">
    <name type="scientific">Planococcus lenghuensis</name>
    <dbReference type="NCBI Taxonomy" id="2213202"/>
    <lineage>
        <taxon>Bacteria</taxon>
        <taxon>Bacillati</taxon>
        <taxon>Bacillota</taxon>
        <taxon>Bacilli</taxon>
        <taxon>Bacillales</taxon>
        <taxon>Caryophanaceae</taxon>
        <taxon>Planococcus</taxon>
    </lineage>
</organism>
<dbReference type="PRINTS" id="PR00111">
    <property type="entry name" value="ABHYDROLASE"/>
</dbReference>
<dbReference type="Pfam" id="PF00561">
    <property type="entry name" value="Abhydrolase_1"/>
    <property type="match status" value="1"/>
</dbReference>
<dbReference type="KEGG" id="pmar:B0X71_00995"/>
<dbReference type="AlphaFoldDB" id="A0A1Q2KUL1"/>
<dbReference type="Proteomes" id="UP000188184">
    <property type="component" value="Chromosome"/>
</dbReference>
<dbReference type="SUPFAM" id="SSF53474">
    <property type="entry name" value="alpha/beta-Hydrolases"/>
    <property type="match status" value="1"/>
</dbReference>
<protein>
    <recommendedName>
        <fullName evidence="1">AB hydrolase-1 domain-containing protein</fullName>
    </recommendedName>
</protein>
<sequence length="276" mass="31231">MILETDKATISYEVIGEGMPVLILHGLGLDRMVMKQFMEPVFEPLAGFRRVYADLPGMGESMVKSGLKGTDEMLEAILALVSFVIPGEQFLVAGHSYGGYLARGIAARLPGSVNGLFQLCPMIFPYTHERQLEARMICEQDERFIADLSEADKQEFMTDMVIQIPAIYERYTREVTPGRLARDRHFLEGPFRTTHYGFSFDPDEHAARFDAPVLIITGRQDAVVGYRDAQRLANRYLHATFAVLDEAGHYAQIEQASVTEMLTAEWLRRCKSNRRN</sequence>
<dbReference type="EMBL" id="CP019640">
    <property type="protein sequence ID" value="AQQ51833.1"/>
    <property type="molecule type" value="Genomic_DNA"/>
</dbReference>
<dbReference type="InterPro" id="IPR000073">
    <property type="entry name" value="AB_hydrolase_1"/>
</dbReference>
<name>A0A1Q2KUL1_9BACL</name>
<dbReference type="Gene3D" id="3.40.50.1820">
    <property type="entry name" value="alpha/beta hydrolase"/>
    <property type="match status" value="1"/>
</dbReference>
<dbReference type="InterPro" id="IPR029058">
    <property type="entry name" value="AB_hydrolase_fold"/>
</dbReference>
<dbReference type="GO" id="GO:0003824">
    <property type="term" value="F:catalytic activity"/>
    <property type="evidence" value="ECO:0007669"/>
    <property type="project" value="InterPro"/>
</dbReference>
<evidence type="ECO:0000313" key="3">
    <source>
        <dbReference type="Proteomes" id="UP000188184"/>
    </source>
</evidence>
<reference evidence="2 3" key="1">
    <citation type="submission" date="2017-02" db="EMBL/GenBank/DDBJ databases">
        <title>The complete genomic sequence of a novel cold adapted crude oil-degrading bacterium Planococcus qaidamina Y42.</title>
        <authorList>
            <person name="Yang R."/>
        </authorList>
    </citation>
    <scope>NUCLEOTIDE SEQUENCE [LARGE SCALE GENOMIC DNA]</scope>
    <source>
        <strain evidence="2 3">Y42</strain>
    </source>
</reference>
<dbReference type="InterPro" id="IPR000639">
    <property type="entry name" value="Epox_hydrolase-like"/>
</dbReference>
<dbReference type="PRINTS" id="PR00412">
    <property type="entry name" value="EPOXHYDRLASE"/>
</dbReference>
<gene>
    <name evidence="2" type="ORF">B0X71_00995</name>
</gene>
<proteinExistence type="predicted"/>